<dbReference type="AlphaFoldDB" id="A0A0E9V1N2"/>
<evidence type="ECO:0000313" key="1">
    <source>
        <dbReference type="EMBL" id="JAH72044.1"/>
    </source>
</evidence>
<proteinExistence type="predicted"/>
<protein>
    <submittedName>
        <fullName evidence="1">Uncharacterized protein</fullName>
    </submittedName>
</protein>
<name>A0A0E9V1N2_ANGAN</name>
<reference evidence="1" key="2">
    <citation type="journal article" date="2015" name="Fish Shellfish Immunol.">
        <title>Early steps in the European eel (Anguilla anguilla)-Vibrio vulnificus interaction in the gills: Role of the RtxA13 toxin.</title>
        <authorList>
            <person name="Callol A."/>
            <person name="Pajuelo D."/>
            <person name="Ebbesson L."/>
            <person name="Teles M."/>
            <person name="MacKenzie S."/>
            <person name="Amaro C."/>
        </authorList>
    </citation>
    <scope>NUCLEOTIDE SEQUENCE</scope>
</reference>
<accession>A0A0E9V1N2</accession>
<organism evidence="1">
    <name type="scientific">Anguilla anguilla</name>
    <name type="common">European freshwater eel</name>
    <name type="synonym">Muraena anguilla</name>
    <dbReference type="NCBI Taxonomy" id="7936"/>
    <lineage>
        <taxon>Eukaryota</taxon>
        <taxon>Metazoa</taxon>
        <taxon>Chordata</taxon>
        <taxon>Craniata</taxon>
        <taxon>Vertebrata</taxon>
        <taxon>Euteleostomi</taxon>
        <taxon>Actinopterygii</taxon>
        <taxon>Neopterygii</taxon>
        <taxon>Teleostei</taxon>
        <taxon>Anguilliformes</taxon>
        <taxon>Anguillidae</taxon>
        <taxon>Anguilla</taxon>
    </lineage>
</organism>
<sequence length="56" mass="6253">MIENSGSCSFSWLFTHPALPHFVAIKNEGCRAGCPYKMGNINERCVKYVMPVTTCI</sequence>
<reference evidence="1" key="1">
    <citation type="submission" date="2014-11" db="EMBL/GenBank/DDBJ databases">
        <authorList>
            <person name="Amaro Gonzalez C."/>
        </authorList>
    </citation>
    <scope>NUCLEOTIDE SEQUENCE</scope>
</reference>
<dbReference type="EMBL" id="GBXM01036533">
    <property type="protein sequence ID" value="JAH72044.1"/>
    <property type="molecule type" value="Transcribed_RNA"/>
</dbReference>